<dbReference type="EMBL" id="BPLR01015017">
    <property type="protein sequence ID" value="GIY72987.1"/>
    <property type="molecule type" value="Genomic_DNA"/>
</dbReference>
<name>A0AAV4VRT0_CAEEX</name>
<dbReference type="AlphaFoldDB" id="A0AAV4VRT0"/>
<protein>
    <submittedName>
        <fullName evidence="1">Uncharacterized protein</fullName>
    </submittedName>
</protein>
<evidence type="ECO:0000313" key="1">
    <source>
        <dbReference type="EMBL" id="GIY72987.1"/>
    </source>
</evidence>
<organism evidence="1 2">
    <name type="scientific">Caerostris extrusa</name>
    <name type="common">Bark spider</name>
    <name type="synonym">Caerostris bankana</name>
    <dbReference type="NCBI Taxonomy" id="172846"/>
    <lineage>
        <taxon>Eukaryota</taxon>
        <taxon>Metazoa</taxon>
        <taxon>Ecdysozoa</taxon>
        <taxon>Arthropoda</taxon>
        <taxon>Chelicerata</taxon>
        <taxon>Arachnida</taxon>
        <taxon>Araneae</taxon>
        <taxon>Araneomorphae</taxon>
        <taxon>Entelegynae</taxon>
        <taxon>Araneoidea</taxon>
        <taxon>Araneidae</taxon>
        <taxon>Caerostris</taxon>
    </lineage>
</organism>
<comment type="caution">
    <text evidence="1">The sequence shown here is derived from an EMBL/GenBank/DDBJ whole genome shotgun (WGS) entry which is preliminary data.</text>
</comment>
<accession>A0AAV4VRT0</accession>
<evidence type="ECO:0000313" key="2">
    <source>
        <dbReference type="Proteomes" id="UP001054945"/>
    </source>
</evidence>
<keyword evidence="2" id="KW-1185">Reference proteome</keyword>
<gene>
    <name evidence="1" type="ORF">CEXT_107351</name>
</gene>
<reference evidence="1 2" key="1">
    <citation type="submission" date="2021-06" db="EMBL/GenBank/DDBJ databases">
        <title>Caerostris extrusa draft genome.</title>
        <authorList>
            <person name="Kono N."/>
            <person name="Arakawa K."/>
        </authorList>
    </citation>
    <scope>NUCLEOTIDE SEQUENCE [LARGE SCALE GENOMIC DNA]</scope>
</reference>
<sequence>MGRRQILVRYCVMFYTTGVESLNLNLCDDCEIVISKKGHSPRETSLTSEKDLSTLLKHVKDAPNVTKRVYIPNRVPQSGRIPSR</sequence>
<proteinExistence type="predicted"/>
<dbReference type="Proteomes" id="UP001054945">
    <property type="component" value="Unassembled WGS sequence"/>
</dbReference>